<dbReference type="STRING" id="3880.G7IKB1"/>
<comment type="similarity">
    <text evidence="1">Belongs to the 'GDSL' lipolytic enzyme family.</text>
</comment>
<protein>
    <submittedName>
        <fullName evidence="6">GDSL-like lipase/acylhydrolase</fullName>
    </submittedName>
    <submittedName>
        <fullName evidence="7">Putative sinapine esterase</fullName>
        <ecNumber evidence="7">3.1.1.49</ecNumber>
    </submittedName>
</protein>
<reference evidence="8" key="3">
    <citation type="submission" date="2015-04" db="UniProtKB">
        <authorList>
            <consortium name="EnsemblPlants"/>
        </authorList>
    </citation>
    <scope>IDENTIFICATION</scope>
    <source>
        <strain evidence="8">cv. Jemalong A17</strain>
    </source>
</reference>
<proteinExistence type="inferred from homology"/>
<feature type="signal peptide" evidence="5">
    <location>
        <begin position="1"/>
        <end position="22"/>
    </location>
</feature>
<evidence type="ECO:0000256" key="4">
    <source>
        <dbReference type="ARBA" id="ARBA00023180"/>
    </source>
</evidence>
<dbReference type="OrthoDB" id="1600564at2759"/>
<dbReference type="Pfam" id="PF00657">
    <property type="entry name" value="Lipase_GDSL"/>
    <property type="match status" value="1"/>
</dbReference>
<dbReference type="SUPFAM" id="SSF52266">
    <property type="entry name" value="SGNH hydrolase"/>
    <property type="match status" value="1"/>
</dbReference>
<evidence type="ECO:0000313" key="8">
    <source>
        <dbReference type="EnsemblPlants" id="AES63993"/>
    </source>
</evidence>
<evidence type="ECO:0000313" key="9">
    <source>
        <dbReference type="Proteomes" id="UP000002051"/>
    </source>
</evidence>
<evidence type="ECO:0000313" key="10">
    <source>
        <dbReference type="Proteomes" id="UP000265566"/>
    </source>
</evidence>
<accession>G7IKB1</accession>
<reference evidence="6 9" key="1">
    <citation type="journal article" date="2011" name="Nature">
        <title>The Medicago genome provides insight into the evolution of rhizobial symbioses.</title>
        <authorList>
            <person name="Young N.D."/>
            <person name="Debelle F."/>
            <person name="Oldroyd G.E."/>
            <person name="Geurts R."/>
            <person name="Cannon S.B."/>
            <person name="Udvardi M.K."/>
            <person name="Benedito V.A."/>
            <person name="Mayer K.F."/>
            <person name="Gouzy J."/>
            <person name="Schoof H."/>
            <person name="Van de Peer Y."/>
            <person name="Proost S."/>
            <person name="Cook D.R."/>
            <person name="Meyers B.C."/>
            <person name="Spannagl M."/>
            <person name="Cheung F."/>
            <person name="De Mita S."/>
            <person name="Krishnakumar V."/>
            <person name="Gundlach H."/>
            <person name="Zhou S."/>
            <person name="Mudge J."/>
            <person name="Bharti A.K."/>
            <person name="Murray J.D."/>
            <person name="Naoumkina M.A."/>
            <person name="Rosen B."/>
            <person name="Silverstein K.A."/>
            <person name="Tang H."/>
            <person name="Rombauts S."/>
            <person name="Zhao P.X."/>
            <person name="Zhou P."/>
            <person name="Barbe V."/>
            <person name="Bardou P."/>
            <person name="Bechner M."/>
            <person name="Bellec A."/>
            <person name="Berger A."/>
            <person name="Berges H."/>
            <person name="Bidwell S."/>
            <person name="Bisseling T."/>
            <person name="Choisne N."/>
            <person name="Couloux A."/>
            <person name="Denny R."/>
            <person name="Deshpande S."/>
            <person name="Dai X."/>
            <person name="Doyle J.J."/>
            <person name="Dudez A.M."/>
            <person name="Farmer A.D."/>
            <person name="Fouteau S."/>
            <person name="Franken C."/>
            <person name="Gibelin C."/>
            <person name="Gish J."/>
            <person name="Goldstein S."/>
            <person name="Gonzalez A.J."/>
            <person name="Green P.J."/>
            <person name="Hallab A."/>
            <person name="Hartog M."/>
            <person name="Hua A."/>
            <person name="Humphray S.J."/>
            <person name="Jeong D.H."/>
            <person name="Jing Y."/>
            <person name="Jocker A."/>
            <person name="Kenton S.M."/>
            <person name="Kim D.J."/>
            <person name="Klee K."/>
            <person name="Lai H."/>
            <person name="Lang C."/>
            <person name="Lin S."/>
            <person name="Macmil S.L."/>
            <person name="Magdelenat G."/>
            <person name="Matthews L."/>
            <person name="McCorrison J."/>
            <person name="Monaghan E.L."/>
            <person name="Mun J.H."/>
            <person name="Najar F.Z."/>
            <person name="Nicholson C."/>
            <person name="Noirot C."/>
            <person name="O'Bleness M."/>
            <person name="Paule C.R."/>
            <person name="Poulain J."/>
            <person name="Prion F."/>
            <person name="Qin B."/>
            <person name="Qu C."/>
            <person name="Retzel E.F."/>
            <person name="Riddle C."/>
            <person name="Sallet E."/>
            <person name="Samain S."/>
            <person name="Samson N."/>
            <person name="Sanders I."/>
            <person name="Saurat O."/>
            <person name="Scarpelli C."/>
            <person name="Schiex T."/>
            <person name="Segurens B."/>
            <person name="Severin A.J."/>
            <person name="Sherrier D.J."/>
            <person name="Shi R."/>
            <person name="Sims S."/>
            <person name="Singer S.R."/>
            <person name="Sinharoy S."/>
            <person name="Sterck L."/>
            <person name="Viollet A."/>
            <person name="Wang B.B."/>
            <person name="Wang K."/>
            <person name="Wang M."/>
            <person name="Wang X."/>
            <person name="Warfsmann J."/>
            <person name="Weissenbach J."/>
            <person name="White D.D."/>
            <person name="White J.D."/>
            <person name="Wiley G.B."/>
            <person name="Wincker P."/>
            <person name="Xing Y."/>
            <person name="Yang L."/>
            <person name="Yao Z."/>
            <person name="Ying F."/>
            <person name="Zhai J."/>
            <person name="Zhou L."/>
            <person name="Zuber A."/>
            <person name="Denarie J."/>
            <person name="Dixon R.A."/>
            <person name="May G.D."/>
            <person name="Schwartz D.C."/>
            <person name="Rogers J."/>
            <person name="Quetier F."/>
            <person name="Town C.D."/>
            <person name="Roe B.A."/>
        </authorList>
    </citation>
    <scope>NUCLEOTIDE SEQUENCE [LARGE SCALE GENOMIC DNA]</scope>
    <source>
        <strain evidence="6">A17</strain>
        <strain evidence="8 9">cv. Jemalong A17</strain>
    </source>
</reference>
<keyword evidence="9" id="KW-1185">Reference proteome</keyword>
<dbReference type="PaxDb" id="3880-AES63993"/>
<dbReference type="KEGG" id="mtr:11446841"/>
<evidence type="ECO:0000313" key="6">
    <source>
        <dbReference type="EMBL" id="AES63993.1"/>
    </source>
</evidence>
<dbReference type="EnsemblPlants" id="AES63993">
    <property type="protein sequence ID" value="AES63993"/>
    <property type="gene ID" value="MTR_2g015650"/>
</dbReference>
<dbReference type="InterPro" id="IPR035669">
    <property type="entry name" value="SGNH_plant_lipase-like"/>
</dbReference>
<keyword evidence="2 5" id="KW-0732">Signal</keyword>
<evidence type="ECO:0000256" key="2">
    <source>
        <dbReference type="ARBA" id="ARBA00022729"/>
    </source>
</evidence>
<dbReference type="Proteomes" id="UP000002051">
    <property type="component" value="Chromosome 2"/>
</dbReference>
<feature type="chain" id="PRO_5014572252" evidence="5">
    <location>
        <begin position="23"/>
        <end position="374"/>
    </location>
</feature>
<dbReference type="Gramene" id="rna7727">
    <property type="protein sequence ID" value="RHN72057.1"/>
    <property type="gene ID" value="gene7727"/>
</dbReference>
<organism evidence="6 9">
    <name type="scientific">Medicago truncatula</name>
    <name type="common">Barrel medic</name>
    <name type="synonym">Medicago tribuloides</name>
    <dbReference type="NCBI Taxonomy" id="3880"/>
    <lineage>
        <taxon>Eukaryota</taxon>
        <taxon>Viridiplantae</taxon>
        <taxon>Streptophyta</taxon>
        <taxon>Embryophyta</taxon>
        <taxon>Tracheophyta</taxon>
        <taxon>Spermatophyta</taxon>
        <taxon>Magnoliopsida</taxon>
        <taxon>eudicotyledons</taxon>
        <taxon>Gunneridae</taxon>
        <taxon>Pentapetalae</taxon>
        <taxon>rosids</taxon>
        <taxon>fabids</taxon>
        <taxon>Fabales</taxon>
        <taxon>Fabaceae</taxon>
        <taxon>Papilionoideae</taxon>
        <taxon>50 kb inversion clade</taxon>
        <taxon>NPAAA clade</taxon>
        <taxon>Hologalegina</taxon>
        <taxon>IRL clade</taxon>
        <taxon>Trifolieae</taxon>
        <taxon>Medicago</taxon>
    </lineage>
</organism>
<reference evidence="10" key="4">
    <citation type="journal article" date="2018" name="Nat. Plants">
        <title>Whole-genome landscape of Medicago truncatula symbiotic genes.</title>
        <authorList>
            <person name="Pecrix Y."/>
            <person name="Staton S.E."/>
            <person name="Sallet E."/>
            <person name="Lelandais-Briere C."/>
            <person name="Moreau S."/>
            <person name="Carrere S."/>
            <person name="Blein T."/>
            <person name="Jardinaud M.F."/>
            <person name="Latrasse D."/>
            <person name="Zouine M."/>
            <person name="Zahm M."/>
            <person name="Kreplak J."/>
            <person name="Mayjonade B."/>
            <person name="Satge C."/>
            <person name="Perez M."/>
            <person name="Cauet S."/>
            <person name="Marande W."/>
            <person name="Chantry-Darmon C."/>
            <person name="Lopez-Roques C."/>
            <person name="Bouchez O."/>
            <person name="Berard A."/>
            <person name="Debelle F."/>
            <person name="Munos S."/>
            <person name="Bendahmane A."/>
            <person name="Berges H."/>
            <person name="Niebel A."/>
            <person name="Buitink J."/>
            <person name="Frugier F."/>
            <person name="Benhamed M."/>
            <person name="Crespi M."/>
            <person name="Gouzy J."/>
            <person name="Gamas P."/>
        </authorList>
    </citation>
    <scope>NUCLEOTIDE SEQUENCE [LARGE SCALE GENOMIC DNA]</scope>
    <source>
        <strain evidence="10">cv. Jemalong A17</strain>
    </source>
</reference>
<evidence type="ECO:0000256" key="5">
    <source>
        <dbReference type="SAM" id="SignalP"/>
    </source>
</evidence>
<gene>
    <name evidence="8" type="primary">11446841</name>
    <name evidence="6" type="ordered locus">MTR_2g015650</name>
    <name evidence="7" type="ORF">MtrunA17_Chr2g0283531</name>
</gene>
<dbReference type="Gene3D" id="3.40.50.1110">
    <property type="entry name" value="SGNH hydrolase"/>
    <property type="match status" value="1"/>
</dbReference>
<evidence type="ECO:0000256" key="3">
    <source>
        <dbReference type="ARBA" id="ARBA00022801"/>
    </source>
</evidence>
<evidence type="ECO:0000313" key="7">
    <source>
        <dbReference type="EMBL" id="RHN72057.1"/>
    </source>
</evidence>
<dbReference type="EMBL" id="CM001218">
    <property type="protein sequence ID" value="AES63993.1"/>
    <property type="molecule type" value="Genomic_DNA"/>
</dbReference>
<dbReference type="GO" id="GO:0050285">
    <property type="term" value="F:sinapine esterase activity"/>
    <property type="evidence" value="ECO:0007669"/>
    <property type="project" value="UniProtKB-EC"/>
</dbReference>
<dbReference type="AlphaFoldDB" id="G7IKB1"/>
<dbReference type="PANTHER" id="PTHR22835:SF659">
    <property type="entry name" value="GDSL LIPASE_ACYLHYDROLASE, PUTATIVE (AFU_ORTHOLOGUE AFUA_2G00510)-RELATED"/>
    <property type="match status" value="1"/>
</dbReference>
<reference evidence="7" key="5">
    <citation type="journal article" date="2018" name="Nat. Plants">
        <title>Whole-genome landscape of Medicago truncatula symbiotic genes.</title>
        <authorList>
            <person name="Pecrix Y."/>
            <person name="Gamas P."/>
            <person name="Carrere S."/>
        </authorList>
    </citation>
    <scope>NUCLEOTIDE SEQUENCE</scope>
    <source>
        <tissue evidence="7">Leaves</tissue>
    </source>
</reference>
<dbReference type="eggNOG" id="ENOG502QU5U">
    <property type="taxonomic scope" value="Eukaryota"/>
</dbReference>
<reference evidence="6 9" key="2">
    <citation type="journal article" date="2014" name="BMC Genomics">
        <title>An improved genome release (version Mt4.0) for the model legume Medicago truncatula.</title>
        <authorList>
            <person name="Tang H."/>
            <person name="Krishnakumar V."/>
            <person name="Bidwell S."/>
            <person name="Rosen B."/>
            <person name="Chan A."/>
            <person name="Zhou S."/>
            <person name="Gentzbittel L."/>
            <person name="Childs K.L."/>
            <person name="Yandell M."/>
            <person name="Gundlach H."/>
            <person name="Mayer K.F."/>
            <person name="Schwartz D.C."/>
            <person name="Town C.D."/>
        </authorList>
    </citation>
    <scope>GENOME REANNOTATION</scope>
    <source>
        <strain evidence="6">A17</strain>
        <strain evidence="8 9">cv. Jemalong A17</strain>
    </source>
</reference>
<sequence length="374" mass="41071">MKFNIILILISFTFGFPEKVISNPTPRPFDAIFNFGDSLSDTGNFLATGANLFPAVGHPPYGETFFRNATGRCSDGRLVIDFIAEAYGLPYLQPYLKVIKSNQIIRNGVNFAVAGATALGVEFFNKEMGKLLWTNHSLNIQLGWFKKLKPSFCTTKQDCDSYFKRSLFVVGEIGGNDYNYAAFAGDITHLRDTVPLVVQTIAKAIDELIAEGAVELLVPGNLPVGCNAVYLTLFSSKNISDYDENGCLKAFNGLANYHNMQLNFALQTLRTKNPHARIMYADYFGAAMRFFHSPRQYGFTNGALSVCCGGGGRYNFNDSAECGSKGSKVCADPSTYTNWDGIHLTEAAYRHIAKGLINGPFSIPPLKPAFIKIA</sequence>
<name>G7IKB1_MEDTR</name>
<dbReference type="Proteomes" id="UP000265566">
    <property type="component" value="Chromosome 2"/>
</dbReference>
<keyword evidence="3 7" id="KW-0378">Hydrolase</keyword>
<dbReference type="EC" id="3.1.1.49" evidence="7"/>
<dbReference type="CDD" id="cd01837">
    <property type="entry name" value="SGNH_plant_lipase_like"/>
    <property type="match status" value="1"/>
</dbReference>
<dbReference type="HOGENOM" id="CLU_015101_2_1_1"/>
<dbReference type="EMBL" id="PSQE01000002">
    <property type="protein sequence ID" value="RHN72057.1"/>
    <property type="molecule type" value="Genomic_DNA"/>
</dbReference>
<dbReference type="InterPro" id="IPR001087">
    <property type="entry name" value="GDSL"/>
</dbReference>
<dbReference type="InterPro" id="IPR036514">
    <property type="entry name" value="SGNH_hydro_sf"/>
</dbReference>
<keyword evidence="4" id="KW-0325">Glycoprotein</keyword>
<dbReference type="OMA" id="NITILWT"/>
<dbReference type="PANTHER" id="PTHR22835">
    <property type="entry name" value="ZINC FINGER FYVE DOMAIN CONTAINING PROTEIN"/>
    <property type="match status" value="1"/>
</dbReference>
<evidence type="ECO:0000256" key="1">
    <source>
        <dbReference type="ARBA" id="ARBA00008668"/>
    </source>
</evidence>